<accession>A0A183CJP4</accession>
<dbReference type="WBParaSite" id="GPLIN_001310000">
    <property type="protein sequence ID" value="GPLIN_001310000"/>
    <property type="gene ID" value="GPLIN_001310000"/>
</dbReference>
<evidence type="ECO:0000313" key="5">
    <source>
        <dbReference type="WBParaSite" id="GPLIN_001310000"/>
    </source>
</evidence>
<name>A0A183CJP4_GLOPA</name>
<dbReference type="AlphaFoldDB" id="A0A183CJP4"/>
<feature type="domain" description="EGF-like" evidence="3">
    <location>
        <begin position="28"/>
        <end position="39"/>
    </location>
</feature>
<organism evidence="4 5">
    <name type="scientific">Globodera pallida</name>
    <name type="common">Potato cyst nematode worm</name>
    <name type="synonym">Heterodera pallida</name>
    <dbReference type="NCBI Taxonomy" id="36090"/>
    <lineage>
        <taxon>Eukaryota</taxon>
        <taxon>Metazoa</taxon>
        <taxon>Ecdysozoa</taxon>
        <taxon>Nematoda</taxon>
        <taxon>Chromadorea</taxon>
        <taxon>Rhabditida</taxon>
        <taxon>Tylenchina</taxon>
        <taxon>Tylenchomorpha</taxon>
        <taxon>Tylenchoidea</taxon>
        <taxon>Heteroderidae</taxon>
        <taxon>Heteroderinae</taxon>
        <taxon>Globodera</taxon>
    </lineage>
</organism>
<proteinExistence type="predicted"/>
<feature type="transmembrane region" description="Helical" evidence="2">
    <location>
        <begin position="64"/>
        <end position="84"/>
    </location>
</feature>
<keyword evidence="2" id="KW-0472">Membrane</keyword>
<dbReference type="InterPro" id="IPR000742">
    <property type="entry name" value="EGF"/>
</dbReference>
<keyword evidence="4" id="KW-1185">Reference proteome</keyword>
<sequence length="168" mass="18875">METQRRKGCGGMEREDGECTVEFEAISCRCVHNFHGDRCQLSFDPHVFGFSRVNNGVEGGASSVIAVFLILMIVVFIWCLALHWREFSRSISSSVRTLLNNRRASSVQSHVTITTSPKSNNGHQFFDDPLHLHQPLELGVHPTAPRSTTVQPSVLWSRRDENNGGLQR</sequence>
<dbReference type="SUPFAM" id="SSF57196">
    <property type="entry name" value="EGF/Laminin"/>
    <property type="match status" value="1"/>
</dbReference>
<evidence type="ECO:0000259" key="3">
    <source>
        <dbReference type="PROSITE" id="PS00022"/>
    </source>
</evidence>
<dbReference type="PROSITE" id="PS00022">
    <property type="entry name" value="EGF_1"/>
    <property type="match status" value="1"/>
</dbReference>
<evidence type="ECO:0000256" key="2">
    <source>
        <dbReference type="SAM" id="Phobius"/>
    </source>
</evidence>
<feature type="region of interest" description="Disordered" evidence="1">
    <location>
        <begin position="140"/>
        <end position="168"/>
    </location>
</feature>
<feature type="compositionally biased region" description="Polar residues" evidence="1">
    <location>
        <begin position="145"/>
        <end position="154"/>
    </location>
</feature>
<dbReference type="Proteomes" id="UP000050741">
    <property type="component" value="Unassembled WGS sequence"/>
</dbReference>
<reference evidence="5" key="2">
    <citation type="submission" date="2016-06" db="UniProtKB">
        <authorList>
            <consortium name="WormBaseParasite"/>
        </authorList>
    </citation>
    <scope>IDENTIFICATION</scope>
</reference>
<keyword evidence="2" id="KW-1133">Transmembrane helix</keyword>
<reference evidence="4" key="1">
    <citation type="submission" date="2014-05" db="EMBL/GenBank/DDBJ databases">
        <title>The genome and life-stage specific transcriptomes of Globodera pallida elucidate key aspects of plant parasitism by a cyst nematode.</title>
        <authorList>
            <person name="Cotton J.A."/>
            <person name="Lilley C.J."/>
            <person name="Jones L.M."/>
            <person name="Kikuchi T."/>
            <person name="Reid A.J."/>
            <person name="Thorpe P."/>
            <person name="Tsai I.J."/>
            <person name="Beasley H."/>
            <person name="Blok V."/>
            <person name="Cock P.J.A."/>
            <person name="Van den Akker S.E."/>
            <person name="Holroyd N."/>
            <person name="Hunt M."/>
            <person name="Mantelin S."/>
            <person name="Naghra H."/>
            <person name="Pain A."/>
            <person name="Palomares-Rius J.E."/>
            <person name="Zarowiecki M."/>
            <person name="Berriman M."/>
            <person name="Jones J.T."/>
            <person name="Urwin P.E."/>
        </authorList>
    </citation>
    <scope>NUCLEOTIDE SEQUENCE [LARGE SCALE GENOMIC DNA]</scope>
    <source>
        <strain evidence="4">Lindley</strain>
    </source>
</reference>
<keyword evidence="2" id="KW-0812">Transmembrane</keyword>
<protein>
    <submittedName>
        <fullName evidence="5">EGF-like domain-containing protein</fullName>
    </submittedName>
</protein>
<evidence type="ECO:0000256" key="1">
    <source>
        <dbReference type="SAM" id="MobiDB-lite"/>
    </source>
</evidence>
<evidence type="ECO:0000313" key="4">
    <source>
        <dbReference type="Proteomes" id="UP000050741"/>
    </source>
</evidence>